<dbReference type="SFLD" id="SFLDS00003">
    <property type="entry name" value="Haloacid_Dehalogenase"/>
    <property type="match status" value="1"/>
</dbReference>
<dbReference type="Gene3D" id="3.40.50.1000">
    <property type="entry name" value="HAD superfamily/HAD-like"/>
    <property type="match status" value="1"/>
</dbReference>
<accession>A0ABS2PVF1</accession>
<evidence type="ECO:0000313" key="1">
    <source>
        <dbReference type="EMBL" id="MBM7644000.1"/>
    </source>
</evidence>
<organism evidence="1 2">
    <name type="scientific">Scopulibacillus daqui</name>
    <dbReference type="NCBI Taxonomy" id="1469162"/>
    <lineage>
        <taxon>Bacteria</taxon>
        <taxon>Bacillati</taxon>
        <taxon>Bacillota</taxon>
        <taxon>Bacilli</taxon>
        <taxon>Bacillales</taxon>
        <taxon>Sporolactobacillaceae</taxon>
        <taxon>Scopulibacillus</taxon>
    </lineage>
</organism>
<dbReference type="CDD" id="cd07516">
    <property type="entry name" value="HAD_Pase"/>
    <property type="match status" value="1"/>
</dbReference>
<dbReference type="PROSITE" id="PS01228">
    <property type="entry name" value="COF_1"/>
    <property type="match status" value="1"/>
</dbReference>
<dbReference type="EMBL" id="JAFBER010000001">
    <property type="protein sequence ID" value="MBM7644000.1"/>
    <property type="molecule type" value="Genomic_DNA"/>
</dbReference>
<dbReference type="SFLD" id="SFLDG01144">
    <property type="entry name" value="C2.B.4:_PGP_Like"/>
    <property type="match status" value="1"/>
</dbReference>
<dbReference type="InterPro" id="IPR006379">
    <property type="entry name" value="HAD-SF_hydro_IIB"/>
</dbReference>
<reference evidence="1 2" key="1">
    <citation type="submission" date="2021-01" db="EMBL/GenBank/DDBJ databases">
        <title>Genomic Encyclopedia of Type Strains, Phase IV (KMG-IV): sequencing the most valuable type-strain genomes for metagenomic binning, comparative biology and taxonomic classification.</title>
        <authorList>
            <person name="Goeker M."/>
        </authorList>
    </citation>
    <scope>NUCLEOTIDE SEQUENCE [LARGE SCALE GENOMIC DNA]</scope>
    <source>
        <strain evidence="1 2">DSM 28236</strain>
    </source>
</reference>
<dbReference type="Pfam" id="PF08282">
    <property type="entry name" value="Hydrolase_3"/>
    <property type="match status" value="1"/>
</dbReference>
<keyword evidence="2" id="KW-1185">Reference proteome</keyword>
<dbReference type="Proteomes" id="UP000808914">
    <property type="component" value="Unassembled WGS sequence"/>
</dbReference>
<sequence length="269" mass="30349">MEKHLIAVDLDGTLLTDNKTISLRTKKTLQKAAAYGHHVVISTGRPFRLSIEYYHELELNTPMVNINGAYVHHPKDKSWGEYHQTLNIEDAKNIIKACENYHLANILVEAKDDVYIKNPDPELTQIIGTENPKIITGDVSESLRFAPTCILIQPFKENVSHLIRDLENQYADAVYQRSWGEPWYIIEMIKRGVNKAVGLRKVADSLGIPRERMIAFGDENNDLEMLAYAGRGIAMGNASDQVKQIADEVTDTNEKDGIAKYIEKVLSIS</sequence>
<dbReference type="InterPro" id="IPR036412">
    <property type="entry name" value="HAD-like_sf"/>
</dbReference>
<dbReference type="NCBIfam" id="TIGR01484">
    <property type="entry name" value="HAD-SF-IIB"/>
    <property type="match status" value="1"/>
</dbReference>
<dbReference type="InterPro" id="IPR000150">
    <property type="entry name" value="Cof"/>
</dbReference>
<dbReference type="InterPro" id="IPR023214">
    <property type="entry name" value="HAD_sf"/>
</dbReference>
<name>A0ABS2PVF1_9BACL</name>
<dbReference type="SFLD" id="SFLDG01140">
    <property type="entry name" value="C2.B:_Phosphomannomutase_and_P"/>
    <property type="match status" value="1"/>
</dbReference>
<dbReference type="RefSeq" id="WP_205001970.1">
    <property type="nucleotide sequence ID" value="NZ_JAFBER010000001.1"/>
</dbReference>
<dbReference type="NCBIfam" id="TIGR00099">
    <property type="entry name" value="Cof-subfamily"/>
    <property type="match status" value="1"/>
</dbReference>
<comment type="caution">
    <text evidence="1">The sequence shown here is derived from an EMBL/GenBank/DDBJ whole genome shotgun (WGS) entry which is preliminary data.</text>
</comment>
<dbReference type="PANTHER" id="PTHR10000">
    <property type="entry name" value="PHOSPHOSERINE PHOSPHATASE"/>
    <property type="match status" value="1"/>
</dbReference>
<dbReference type="PANTHER" id="PTHR10000:SF23">
    <property type="entry name" value="5-AMINO-6-(5-PHOSPHO-D-RIBITYLAMINO)URACIL PHOSPHATASE YITU"/>
    <property type="match status" value="1"/>
</dbReference>
<gene>
    <name evidence="1" type="ORF">JOD45_000191</name>
</gene>
<proteinExistence type="predicted"/>
<dbReference type="SUPFAM" id="SSF56784">
    <property type="entry name" value="HAD-like"/>
    <property type="match status" value="1"/>
</dbReference>
<evidence type="ECO:0000313" key="2">
    <source>
        <dbReference type="Proteomes" id="UP000808914"/>
    </source>
</evidence>
<dbReference type="Gene3D" id="3.30.1240.10">
    <property type="match status" value="1"/>
</dbReference>
<protein>
    <submittedName>
        <fullName evidence="1">Cof subfamily protein (Haloacid dehalogenase superfamily)</fullName>
    </submittedName>
</protein>